<dbReference type="SUPFAM" id="SSF49503">
    <property type="entry name" value="Cupredoxins"/>
    <property type="match status" value="1"/>
</dbReference>
<dbReference type="PANTHER" id="PTHR22888:SF9">
    <property type="entry name" value="CYTOCHROME C OXIDASE SUBUNIT 2"/>
    <property type="match status" value="1"/>
</dbReference>
<evidence type="ECO:0000256" key="12">
    <source>
        <dbReference type="ARBA" id="ARBA00022989"/>
    </source>
</evidence>
<comment type="catalytic activity">
    <reaction evidence="15">
        <text>4 Fe(II)-[cytochrome c] + O2 + 8 H(+)(in) = 4 Fe(III)-[cytochrome c] + 2 H2O + 4 H(+)(out)</text>
        <dbReference type="Rhea" id="RHEA:11436"/>
        <dbReference type="Rhea" id="RHEA-COMP:10350"/>
        <dbReference type="Rhea" id="RHEA-COMP:14399"/>
        <dbReference type="ChEBI" id="CHEBI:15377"/>
        <dbReference type="ChEBI" id="CHEBI:15378"/>
        <dbReference type="ChEBI" id="CHEBI:15379"/>
        <dbReference type="ChEBI" id="CHEBI:29033"/>
        <dbReference type="ChEBI" id="CHEBI:29034"/>
        <dbReference type="EC" id="7.1.1.9"/>
    </reaction>
    <physiologicalReaction direction="left-to-right" evidence="15">
        <dbReference type="Rhea" id="RHEA:11437"/>
    </physiologicalReaction>
</comment>
<name>Q952F3_PHAGO</name>
<dbReference type="GO" id="GO:0004129">
    <property type="term" value="F:cytochrome-c oxidase activity"/>
    <property type="evidence" value="ECO:0007669"/>
    <property type="project" value="UniProtKB-EC"/>
</dbReference>
<dbReference type="GO" id="GO:0042773">
    <property type="term" value="P:ATP synthesis coupled electron transport"/>
    <property type="evidence" value="ECO:0007669"/>
    <property type="project" value="TreeGrafter"/>
</dbReference>
<dbReference type="InterPro" id="IPR011759">
    <property type="entry name" value="Cyt_c_oxidase_su2_TM_dom"/>
</dbReference>
<gene>
    <name evidence="20" type="primary">cox2</name>
</gene>
<keyword evidence="6 16" id="KW-0812">Transmembrane</keyword>
<dbReference type="PROSITE" id="PS50857">
    <property type="entry name" value="COX2_CUA"/>
    <property type="match status" value="1"/>
</dbReference>
<dbReference type="CDD" id="cd13912">
    <property type="entry name" value="CcO_II_C"/>
    <property type="match status" value="1"/>
</dbReference>
<dbReference type="InterPro" id="IPR034210">
    <property type="entry name" value="CcO_II_C"/>
</dbReference>
<evidence type="ECO:0000256" key="17">
    <source>
        <dbReference type="SAM" id="Phobius"/>
    </source>
</evidence>
<feature type="transmembrane region" description="Helical" evidence="17">
    <location>
        <begin position="27"/>
        <end position="47"/>
    </location>
</feature>
<dbReference type="Pfam" id="PF00116">
    <property type="entry name" value="COX2"/>
    <property type="match status" value="1"/>
</dbReference>
<feature type="domain" description="Cytochrome oxidase subunit II transmembrane region profile" evidence="19">
    <location>
        <begin position="1"/>
        <end position="91"/>
    </location>
</feature>
<organism evidence="20">
    <name type="scientific">Phascolopsis gouldii</name>
    <name type="common">Peanut worm</name>
    <name type="synonym">Golfingia gouldii</name>
    <dbReference type="NCBI Taxonomy" id="6442"/>
    <lineage>
        <taxon>Eukaryota</taxon>
        <taxon>Metazoa</taxon>
        <taxon>Spiralia</taxon>
        <taxon>Lophotrochozoa</taxon>
        <taxon>Annelida</taxon>
        <taxon>Sipuncula</taxon>
        <taxon>Sipunculidea</taxon>
        <taxon>Golfingiida</taxon>
        <taxon>Sipunculidae</taxon>
        <taxon>Phascolopsis</taxon>
    </lineage>
</organism>
<keyword evidence="12 17" id="KW-1133">Transmembrane helix</keyword>
<dbReference type="FunFam" id="2.60.40.420:FF:000001">
    <property type="entry name" value="Cytochrome c oxidase subunit 2"/>
    <property type="match status" value="1"/>
</dbReference>
<geneLocation type="mitochondrion" evidence="20"/>
<evidence type="ECO:0000256" key="9">
    <source>
        <dbReference type="ARBA" id="ARBA00022842"/>
    </source>
</evidence>
<keyword evidence="14 16" id="KW-0472">Membrane</keyword>
<evidence type="ECO:0000256" key="14">
    <source>
        <dbReference type="ARBA" id="ARBA00023136"/>
    </source>
</evidence>
<dbReference type="GO" id="GO:0005507">
    <property type="term" value="F:copper ion binding"/>
    <property type="evidence" value="ECO:0007669"/>
    <property type="project" value="InterPro"/>
</dbReference>
<evidence type="ECO:0000259" key="18">
    <source>
        <dbReference type="PROSITE" id="PS50857"/>
    </source>
</evidence>
<evidence type="ECO:0000256" key="1">
    <source>
        <dbReference type="ARBA" id="ARBA00004448"/>
    </source>
</evidence>
<keyword evidence="5 16" id="KW-0679">Respiratory chain</keyword>
<keyword evidence="4 16" id="KW-0813">Transport</keyword>
<evidence type="ECO:0000256" key="5">
    <source>
        <dbReference type="ARBA" id="ARBA00022660"/>
    </source>
</evidence>
<dbReference type="InterPro" id="IPR002429">
    <property type="entry name" value="CcO_II-like_C"/>
</dbReference>
<keyword evidence="9" id="KW-0460">Magnesium</keyword>
<comment type="function">
    <text evidence="16">Component of the cytochrome c oxidase, the last enzyme in the mitochondrial electron transport chain which drives oxidative phosphorylation. The respiratory chain contains 3 multisubunit complexes succinate dehydrogenase (complex II, CII), ubiquinol-cytochrome c oxidoreductase (cytochrome b-c1 complex, complex III, CIII) and cytochrome c oxidase (complex IV, CIV), that cooperate to transfer electrons derived from NADH and succinate to molecular oxygen, creating an electrochemical gradient over the inner membrane that drives transmembrane transport and the ATP synthase. Cytochrome c oxidase is the component of the respiratory chain that catalyzes the reduction of oxygen to water. Electrons originating from reduced cytochrome c in the intermembrane space (IMS) are transferred via the dinuclear copper A center (CU(A)) of subunit 2 and heme A of subunit 1 to the active site in subunit 1, a binuclear center (BNC) formed by heme A3 and copper B (CU(B)). The BNC reduces molecular oxygen to 2 water molecules using 4 electrons from cytochrome c in the IMS and 4 protons from the mitochondrial matrix.</text>
</comment>
<evidence type="ECO:0000259" key="19">
    <source>
        <dbReference type="PROSITE" id="PS50999"/>
    </source>
</evidence>
<dbReference type="Gene3D" id="2.60.40.420">
    <property type="entry name" value="Cupredoxins - blue copper proteins"/>
    <property type="match status" value="1"/>
</dbReference>
<dbReference type="InterPro" id="IPR014222">
    <property type="entry name" value="Cyt_c_oxidase_su2"/>
</dbReference>
<keyword evidence="13 16" id="KW-0186">Copper</keyword>
<keyword evidence="10" id="KW-1278">Translocase</keyword>
<evidence type="ECO:0000256" key="11">
    <source>
        <dbReference type="ARBA" id="ARBA00022982"/>
    </source>
</evidence>
<sequence>MPYWGQWGLQDSASWINTLLINFHDHAMMILVMILTFVSYALLSLALNKQSCTNIVEAQKVETIWTIVPAIILFSLAFPSLRLLYLMDEVMTPHLTVKAIGNQWYWTYEYADFNQLSFDSYMTPTSNLDPQHPFRLLEVDNRLLLPANINIRILVTSTDVMHSWAVPSFGVKADAIPGRLNQLGIFIMSPGIYYGQCSEICGANHSFMPIAVEVRSPNDFCSIIMNATS</sequence>
<keyword evidence="16 20" id="KW-0496">Mitochondrion</keyword>
<dbReference type="EMBL" id="AF374337">
    <property type="protein sequence ID" value="AAK82358.1"/>
    <property type="molecule type" value="Genomic_DNA"/>
</dbReference>
<keyword evidence="8 16" id="KW-0999">Mitochondrion inner membrane</keyword>
<dbReference type="SUPFAM" id="SSF81464">
    <property type="entry name" value="Cytochrome c oxidase subunit II-like, transmembrane region"/>
    <property type="match status" value="1"/>
</dbReference>
<keyword evidence="11 16" id="KW-0249">Electron transport</keyword>
<dbReference type="InterPro" id="IPR036257">
    <property type="entry name" value="Cyt_c_oxidase_su2_TM_sf"/>
</dbReference>
<evidence type="ECO:0000256" key="16">
    <source>
        <dbReference type="RuleBase" id="RU000457"/>
    </source>
</evidence>
<dbReference type="PANTHER" id="PTHR22888">
    <property type="entry name" value="CYTOCHROME C OXIDASE, SUBUNIT II"/>
    <property type="match status" value="1"/>
</dbReference>
<dbReference type="Gene3D" id="1.10.287.90">
    <property type="match status" value="1"/>
</dbReference>
<dbReference type="PRINTS" id="PR01166">
    <property type="entry name" value="CYCOXIDASEII"/>
</dbReference>
<evidence type="ECO:0000256" key="13">
    <source>
        <dbReference type="ARBA" id="ARBA00023008"/>
    </source>
</evidence>
<proteinExistence type="inferred from homology"/>
<keyword evidence="7 16" id="KW-0479">Metal-binding</keyword>
<reference evidence="20" key="1">
    <citation type="journal article" date="2002" name="Mol. Biol. Evol.">
        <title>The mitochondrial genome of the Sipunculid Phascolopsis gouldii supports its association with Annelida rather than Mollusca.</title>
        <authorList>
            <person name="Boore J.L."/>
            <person name="Staton J.L."/>
        </authorList>
    </citation>
    <scope>NUCLEOTIDE SEQUENCE</scope>
</reference>
<comment type="subcellular location">
    <subcellularLocation>
        <location evidence="1 16">Mitochondrion inner membrane</location>
        <topology evidence="1 16">Multi-pass membrane protein</topology>
    </subcellularLocation>
</comment>
<evidence type="ECO:0000256" key="6">
    <source>
        <dbReference type="ARBA" id="ARBA00022692"/>
    </source>
</evidence>
<dbReference type="GO" id="GO:0005743">
    <property type="term" value="C:mitochondrial inner membrane"/>
    <property type="evidence" value="ECO:0007669"/>
    <property type="project" value="UniProtKB-SubCell"/>
</dbReference>
<accession>Q952F3</accession>
<dbReference type="InterPro" id="IPR008972">
    <property type="entry name" value="Cupredoxin"/>
</dbReference>
<evidence type="ECO:0000256" key="15">
    <source>
        <dbReference type="ARBA" id="ARBA00049512"/>
    </source>
</evidence>
<dbReference type="Pfam" id="PF02790">
    <property type="entry name" value="COX2_TM"/>
    <property type="match status" value="1"/>
</dbReference>
<evidence type="ECO:0000256" key="2">
    <source>
        <dbReference type="ARBA" id="ARBA00007866"/>
    </source>
</evidence>
<dbReference type="AlphaFoldDB" id="Q952F3"/>
<dbReference type="InterPro" id="IPR001505">
    <property type="entry name" value="Copper_CuA"/>
</dbReference>
<dbReference type="PROSITE" id="PS00078">
    <property type="entry name" value="COX2"/>
    <property type="match status" value="1"/>
</dbReference>
<dbReference type="InterPro" id="IPR045187">
    <property type="entry name" value="CcO_II"/>
</dbReference>
<dbReference type="NCBIfam" id="TIGR02866">
    <property type="entry name" value="CoxB"/>
    <property type="match status" value="1"/>
</dbReference>
<evidence type="ECO:0000256" key="7">
    <source>
        <dbReference type="ARBA" id="ARBA00022723"/>
    </source>
</evidence>
<feature type="domain" description="Cytochrome oxidase subunit II copper A binding" evidence="18">
    <location>
        <begin position="92"/>
        <end position="226"/>
    </location>
</feature>
<dbReference type="GO" id="GO:0016491">
    <property type="term" value="F:oxidoreductase activity"/>
    <property type="evidence" value="ECO:0007669"/>
    <property type="project" value="InterPro"/>
</dbReference>
<comment type="similarity">
    <text evidence="2 16">Belongs to the cytochrome c oxidase subunit 2 family.</text>
</comment>
<dbReference type="PROSITE" id="PS50999">
    <property type="entry name" value="COX2_TM"/>
    <property type="match status" value="1"/>
</dbReference>
<evidence type="ECO:0000313" key="20">
    <source>
        <dbReference type="EMBL" id="AAK82358.1"/>
    </source>
</evidence>
<feature type="transmembrane region" description="Helical" evidence="17">
    <location>
        <begin position="67"/>
        <end position="87"/>
    </location>
</feature>
<evidence type="ECO:0000256" key="4">
    <source>
        <dbReference type="ARBA" id="ARBA00022448"/>
    </source>
</evidence>
<protein>
    <recommendedName>
        <fullName evidence="3 16">Cytochrome c oxidase subunit 2</fullName>
    </recommendedName>
</protein>
<evidence type="ECO:0000256" key="8">
    <source>
        <dbReference type="ARBA" id="ARBA00022792"/>
    </source>
</evidence>
<evidence type="ECO:0000256" key="3">
    <source>
        <dbReference type="ARBA" id="ARBA00015946"/>
    </source>
</evidence>
<comment type="cofactor">
    <cofactor evidence="16">
        <name>Cu cation</name>
        <dbReference type="ChEBI" id="CHEBI:23378"/>
    </cofactor>
    <text evidence="16">Binds a copper A center.</text>
</comment>
<evidence type="ECO:0000256" key="10">
    <source>
        <dbReference type="ARBA" id="ARBA00022967"/>
    </source>
</evidence>